<gene>
    <name evidence="3" type="ORF">GCM10011531_26880</name>
</gene>
<protein>
    <recommendedName>
        <fullName evidence="2">LysM domain-containing protein</fullName>
    </recommendedName>
</protein>
<keyword evidence="4" id="KW-1185">Reference proteome</keyword>
<evidence type="ECO:0000259" key="2">
    <source>
        <dbReference type="PROSITE" id="PS51782"/>
    </source>
</evidence>
<dbReference type="SUPFAM" id="SSF54106">
    <property type="entry name" value="LysM domain"/>
    <property type="match status" value="3"/>
</dbReference>
<reference evidence="3 4" key="1">
    <citation type="journal article" date="2014" name="Int. J. Syst. Evol. Microbiol.">
        <title>Complete genome sequence of Corynebacterium casei LMG S-19264T (=DSM 44701T), isolated from a smear-ripened cheese.</title>
        <authorList>
            <consortium name="US DOE Joint Genome Institute (JGI-PGF)"/>
            <person name="Walter F."/>
            <person name="Albersmeier A."/>
            <person name="Kalinowski J."/>
            <person name="Ruckert C."/>
        </authorList>
    </citation>
    <scope>NUCLEOTIDE SEQUENCE [LARGE SCALE GENOMIC DNA]</scope>
    <source>
        <strain evidence="3 4">CGMCC 1.15295</strain>
    </source>
</reference>
<dbReference type="EMBL" id="BMIC01000008">
    <property type="protein sequence ID" value="GFZ93466.1"/>
    <property type="molecule type" value="Genomic_DNA"/>
</dbReference>
<dbReference type="CDD" id="cd00118">
    <property type="entry name" value="LysM"/>
    <property type="match status" value="3"/>
</dbReference>
<accession>A0A8J2TTA1</accession>
<dbReference type="Pfam" id="PF01476">
    <property type="entry name" value="LysM"/>
    <property type="match status" value="4"/>
</dbReference>
<dbReference type="PROSITE" id="PS51782">
    <property type="entry name" value="LYSM"/>
    <property type="match status" value="3"/>
</dbReference>
<dbReference type="SMART" id="SM00257">
    <property type="entry name" value="LysM"/>
    <property type="match status" value="4"/>
</dbReference>
<keyword evidence="1" id="KW-0732">Signal</keyword>
<dbReference type="Proteomes" id="UP000598120">
    <property type="component" value="Unassembled WGS sequence"/>
</dbReference>
<dbReference type="SUPFAM" id="SSF53822">
    <property type="entry name" value="Periplasmic binding protein-like I"/>
    <property type="match status" value="1"/>
</dbReference>
<dbReference type="InterPro" id="IPR036779">
    <property type="entry name" value="LysM_dom_sf"/>
</dbReference>
<dbReference type="AlphaFoldDB" id="A0A8J2TTA1"/>
<evidence type="ECO:0000256" key="1">
    <source>
        <dbReference type="SAM" id="SignalP"/>
    </source>
</evidence>
<dbReference type="InterPro" id="IPR018392">
    <property type="entry name" value="LysM"/>
</dbReference>
<dbReference type="InterPro" id="IPR028082">
    <property type="entry name" value="Peripla_BP_I"/>
</dbReference>
<feature type="signal peptide" evidence="1">
    <location>
        <begin position="1"/>
        <end position="27"/>
    </location>
</feature>
<feature type="domain" description="LysM" evidence="2">
    <location>
        <begin position="95"/>
        <end position="139"/>
    </location>
</feature>
<feature type="chain" id="PRO_5035301386" description="LysM domain-containing protein" evidence="1">
    <location>
        <begin position="28"/>
        <end position="644"/>
    </location>
</feature>
<feature type="domain" description="LysM" evidence="2">
    <location>
        <begin position="31"/>
        <end position="74"/>
    </location>
</feature>
<dbReference type="GO" id="GO:0008932">
    <property type="term" value="F:lytic endotransglycosylase activity"/>
    <property type="evidence" value="ECO:0007669"/>
    <property type="project" value="TreeGrafter"/>
</dbReference>
<organism evidence="3 4">
    <name type="scientific">Aquaticitalea lipolytica</name>
    <dbReference type="NCBI Taxonomy" id="1247562"/>
    <lineage>
        <taxon>Bacteria</taxon>
        <taxon>Pseudomonadati</taxon>
        <taxon>Bacteroidota</taxon>
        <taxon>Flavobacteriia</taxon>
        <taxon>Flavobacteriales</taxon>
        <taxon>Flavobacteriaceae</taxon>
        <taxon>Aquaticitalea</taxon>
    </lineage>
</organism>
<dbReference type="Gene3D" id="3.10.350.10">
    <property type="entry name" value="LysM domain"/>
    <property type="match status" value="3"/>
</dbReference>
<sequence>MGITYKTMKKLLLIIIIAVTCSITAHAQKFKTHKVKQGETIESIAKQYMVTPSDIYALNPDSKKKLETDTVLIIPNSKFKGESLTTETKELVGYDTHKVKRKETLYSLSKEYNIEIDEIKKHNKQLYSENLQKGDKIRIPKYKTIITKVELDNSIKKYKVLPKEGKWRVAYKFGITVDELETLNPNMSAVLQPGDEVNVPNINVEEEKPIEDNYNYYTVLKAEGFYRLKVKLGLTQEQLETLNPNLKETGLVEGMVLKVPENITVGTLNEDAQIVNLTTELKNLKTKRLAVMLPFRLNRVDVDSIPEAKELIKTDRLLSVSLDFHSGVLMALDSAKYLGISTNLKVFDTRNQLSEVSKILDNNDFSGYDAVIGPMLPANFERVAAQLKQDHIPLISPLTKPENLYDNVFQTIPNEENLVKCAIDLVKNDASKTNVVIIADEANTKTSTKLKAEFVTARQIYSKKNKEGKDAYYISSADISDALKSGKNYVFLETANAGFVMNVTNSLNSLNTSRDKEIILITTNKTDAFEYEHVSNVHLSNLKFHYPSIFRVASSDLPSNFVKQYKSKYGVEPNKYAVRGFDLTLDILLRLASEDDLYKASVGGLETEYIENKFRYSKKLFGGYFNEAVYMLQYKDLTIEEVKQ</sequence>
<feature type="domain" description="LysM" evidence="2">
    <location>
        <begin position="156"/>
        <end position="199"/>
    </location>
</feature>
<dbReference type="PANTHER" id="PTHR33734">
    <property type="entry name" value="LYSM DOMAIN-CONTAINING GPI-ANCHORED PROTEIN 2"/>
    <property type="match status" value="1"/>
</dbReference>
<evidence type="ECO:0000313" key="4">
    <source>
        <dbReference type="Proteomes" id="UP000598120"/>
    </source>
</evidence>
<name>A0A8J2TTA1_9FLAO</name>
<dbReference type="Gene3D" id="3.40.50.2300">
    <property type="match status" value="2"/>
</dbReference>
<evidence type="ECO:0000313" key="3">
    <source>
        <dbReference type="EMBL" id="GFZ93466.1"/>
    </source>
</evidence>
<proteinExistence type="predicted"/>
<dbReference type="PANTHER" id="PTHR33734:SF22">
    <property type="entry name" value="MEMBRANE-BOUND LYTIC MUREIN TRANSGLYCOSYLASE D"/>
    <property type="match status" value="1"/>
</dbReference>
<comment type="caution">
    <text evidence="3">The sequence shown here is derived from an EMBL/GenBank/DDBJ whole genome shotgun (WGS) entry which is preliminary data.</text>
</comment>